<comment type="caution">
    <text evidence="1">The sequence shown here is derived from an EMBL/GenBank/DDBJ whole genome shotgun (WGS) entry which is preliminary data.</text>
</comment>
<dbReference type="EMBL" id="ABXP02000026">
    <property type="protein sequence ID" value="KKC30763.1"/>
    <property type="molecule type" value="Genomic_DNA"/>
</dbReference>
<dbReference type="Proteomes" id="UP000010146">
    <property type="component" value="Unassembled WGS sequence"/>
</dbReference>
<dbReference type="AlphaFoldDB" id="A0A0F5PQ56"/>
<sequence>MDVTGYVTEDVVDLTGLKEGTIIIGRTSISSRSN</sequence>
<reference evidence="2" key="3">
    <citation type="submission" date="2015-02" db="EMBL/GenBank/DDBJ databases">
        <title>Genome analysis of three genomes within the thermophilic hydrogenogenic bacterial species Caldanaerobacter subterraneus.</title>
        <authorList>
            <person name="Sant'Anna F.H."/>
            <person name="Lebedinsky A."/>
            <person name="Sokolova T."/>
            <person name="Robb F.T."/>
            <person name="Gonzalez J.M."/>
        </authorList>
    </citation>
    <scope>NUCLEOTIDE SEQUENCE [LARGE SCALE GENOMIC DNA]</scope>
    <source>
        <strain evidence="2">DSM 12653</strain>
    </source>
</reference>
<evidence type="ECO:0000313" key="2">
    <source>
        <dbReference type="Proteomes" id="UP000010146"/>
    </source>
</evidence>
<reference evidence="1 2" key="1">
    <citation type="submission" date="2008-07" db="EMBL/GenBank/DDBJ databases">
        <authorList>
            <person name="Gonzalez J."/>
            <person name="Sokolova T."/>
            <person name="Ferriera S."/>
            <person name="Johnson J."/>
            <person name="Kravitz S."/>
            <person name="Beeson K."/>
            <person name="Sutton G."/>
            <person name="Rogers Y.-H."/>
            <person name="Friedman R."/>
            <person name="Frazier M."/>
            <person name="Venter J.C."/>
        </authorList>
    </citation>
    <scope>NUCLEOTIDE SEQUENCE [LARGE SCALE GENOMIC DNA]</scope>
    <source>
        <strain evidence="1 2">DSM 12653</strain>
    </source>
</reference>
<name>A0A0F5PQ56_9THEO</name>
<organism evidence="1 2">
    <name type="scientific">Caldanaerobacter subterraneus subsp. pacificus DSM 12653</name>
    <dbReference type="NCBI Taxonomy" id="391606"/>
    <lineage>
        <taxon>Bacteria</taxon>
        <taxon>Bacillati</taxon>
        <taxon>Bacillota</taxon>
        <taxon>Clostridia</taxon>
        <taxon>Thermoanaerobacterales</taxon>
        <taxon>Thermoanaerobacteraceae</taxon>
        <taxon>Caldanaerobacter</taxon>
    </lineage>
</organism>
<reference evidence="1 2" key="2">
    <citation type="journal article" date="2015" name="BMC Genomics">
        <title>Analysis of three genomes within the thermophilic bacterial species Caldanaerobacter subterraneus with a focus on carbon monoxide dehydrogenase evolution and hydrolase diversity.</title>
        <authorList>
            <person name="Sant'Anna F.H."/>
            <person name="Lebedinsky A.V."/>
            <person name="Sokolova T.G."/>
            <person name="Robb F.T."/>
            <person name="Gonzalez J.M."/>
        </authorList>
    </citation>
    <scope>NUCLEOTIDE SEQUENCE [LARGE SCALE GENOMIC DNA]</scope>
    <source>
        <strain evidence="1 2">DSM 12653</strain>
    </source>
</reference>
<evidence type="ECO:0000313" key="1">
    <source>
        <dbReference type="EMBL" id="KKC30763.1"/>
    </source>
</evidence>
<accession>A0A0F5PQ56</accession>
<proteinExistence type="predicted"/>
<gene>
    <name evidence="1" type="ORF">CDSM653_00187</name>
</gene>
<protein>
    <submittedName>
        <fullName evidence="1">Uncharacterized protein</fullName>
    </submittedName>
</protein>